<dbReference type="InterPro" id="IPR027443">
    <property type="entry name" value="IPNS-like_sf"/>
</dbReference>
<comment type="caution">
    <text evidence="5">The sequence shown here is derived from an EMBL/GenBank/DDBJ whole genome shotgun (WGS) entry which is preliminary data.</text>
</comment>
<protein>
    <recommendedName>
        <fullName evidence="4">Non-haem dioxygenase N-terminal domain-containing protein</fullName>
    </recommendedName>
</protein>
<feature type="domain" description="Non-haem dioxygenase N-terminal" evidence="4">
    <location>
        <begin position="1"/>
        <end position="61"/>
    </location>
</feature>
<sequence length="99" mass="11840">MDEAMEVYEEFFNFPVEEKENYVNAVETLYTSNPKHYNSKEHKFWKEVLEHNCNIDGQDKKKHGLVTLQNIVRKWSMIIFDLVRKGLGLEEGYFGKEHK</sequence>
<evidence type="ECO:0000313" key="6">
    <source>
        <dbReference type="Proteomes" id="UP000824120"/>
    </source>
</evidence>
<accession>A0A9J5XKB8</accession>
<evidence type="ECO:0000259" key="4">
    <source>
        <dbReference type="Pfam" id="PF14226"/>
    </source>
</evidence>
<dbReference type="Proteomes" id="UP000824120">
    <property type="component" value="Chromosome 9"/>
</dbReference>
<keyword evidence="2" id="KW-0847">Vitamin C</keyword>
<dbReference type="GO" id="GO:0031418">
    <property type="term" value="F:L-ascorbic acid binding"/>
    <property type="evidence" value="ECO:0007669"/>
    <property type="project" value="UniProtKB-KW"/>
</dbReference>
<dbReference type="EMBL" id="JACXVP010000009">
    <property type="protein sequence ID" value="KAG5587558.1"/>
    <property type="molecule type" value="Genomic_DNA"/>
</dbReference>
<proteinExistence type="predicted"/>
<evidence type="ECO:0000256" key="3">
    <source>
        <dbReference type="ARBA" id="ARBA00023004"/>
    </source>
</evidence>
<keyword evidence="6" id="KW-1185">Reference proteome</keyword>
<name>A0A9J5XKB8_SOLCO</name>
<dbReference type="SUPFAM" id="SSF51197">
    <property type="entry name" value="Clavaminate synthase-like"/>
    <property type="match status" value="1"/>
</dbReference>
<organism evidence="5 6">
    <name type="scientific">Solanum commersonii</name>
    <name type="common">Commerson's wild potato</name>
    <name type="synonym">Commerson's nightshade</name>
    <dbReference type="NCBI Taxonomy" id="4109"/>
    <lineage>
        <taxon>Eukaryota</taxon>
        <taxon>Viridiplantae</taxon>
        <taxon>Streptophyta</taxon>
        <taxon>Embryophyta</taxon>
        <taxon>Tracheophyta</taxon>
        <taxon>Spermatophyta</taxon>
        <taxon>Magnoliopsida</taxon>
        <taxon>eudicotyledons</taxon>
        <taxon>Gunneridae</taxon>
        <taxon>Pentapetalae</taxon>
        <taxon>asterids</taxon>
        <taxon>lamiids</taxon>
        <taxon>Solanales</taxon>
        <taxon>Solanaceae</taxon>
        <taxon>Solanoideae</taxon>
        <taxon>Solaneae</taxon>
        <taxon>Solanum</taxon>
    </lineage>
</organism>
<evidence type="ECO:0000313" key="5">
    <source>
        <dbReference type="EMBL" id="KAG5587558.1"/>
    </source>
</evidence>
<dbReference type="Gene3D" id="2.60.120.330">
    <property type="entry name" value="B-lactam Antibiotic, Isopenicillin N Synthase, Chain"/>
    <property type="match status" value="1"/>
</dbReference>
<dbReference type="AlphaFoldDB" id="A0A9J5XKB8"/>
<reference evidence="5 6" key="1">
    <citation type="submission" date="2020-09" db="EMBL/GenBank/DDBJ databases">
        <title>De no assembly of potato wild relative species, Solanum commersonii.</title>
        <authorList>
            <person name="Cho K."/>
        </authorList>
    </citation>
    <scope>NUCLEOTIDE SEQUENCE [LARGE SCALE GENOMIC DNA]</scope>
    <source>
        <strain evidence="5">LZ3.2</strain>
        <tissue evidence="5">Leaf</tissue>
    </source>
</reference>
<evidence type="ECO:0000256" key="1">
    <source>
        <dbReference type="ARBA" id="ARBA00022723"/>
    </source>
</evidence>
<dbReference type="Pfam" id="PF14226">
    <property type="entry name" value="DIOX_N"/>
    <property type="match status" value="1"/>
</dbReference>
<keyword evidence="3" id="KW-0408">Iron</keyword>
<keyword evidence="1" id="KW-0479">Metal-binding</keyword>
<evidence type="ECO:0000256" key="2">
    <source>
        <dbReference type="ARBA" id="ARBA00022896"/>
    </source>
</evidence>
<dbReference type="GO" id="GO:0016706">
    <property type="term" value="F:2-oxoglutarate-dependent dioxygenase activity"/>
    <property type="evidence" value="ECO:0007669"/>
    <property type="project" value="UniProtKB-ARBA"/>
</dbReference>
<dbReference type="GO" id="GO:0046872">
    <property type="term" value="F:metal ion binding"/>
    <property type="evidence" value="ECO:0007669"/>
    <property type="project" value="UniProtKB-KW"/>
</dbReference>
<gene>
    <name evidence="5" type="ORF">H5410_047992</name>
</gene>
<dbReference type="InterPro" id="IPR026992">
    <property type="entry name" value="DIOX_N"/>
</dbReference>